<reference evidence="10 11" key="1">
    <citation type="submission" date="2024-03" db="EMBL/GenBank/DDBJ databases">
        <title>Community enrichment and isolation of bacterial strains for fucoidan degradation.</title>
        <authorList>
            <person name="Sichert A."/>
        </authorList>
    </citation>
    <scope>NUCLEOTIDE SEQUENCE [LARGE SCALE GENOMIC DNA]</scope>
    <source>
        <strain evidence="10 11">AS76</strain>
    </source>
</reference>
<dbReference type="PROSITE" id="PS50893">
    <property type="entry name" value="ABC_TRANSPORTER_2"/>
    <property type="match status" value="1"/>
</dbReference>
<dbReference type="Proteomes" id="UP001449225">
    <property type="component" value="Unassembled WGS sequence"/>
</dbReference>
<dbReference type="InterPro" id="IPR039421">
    <property type="entry name" value="Type_1_exporter"/>
</dbReference>
<keyword evidence="5 7" id="KW-1133">Transmembrane helix</keyword>
<feature type="transmembrane region" description="Helical" evidence="7">
    <location>
        <begin position="249"/>
        <end position="277"/>
    </location>
</feature>
<dbReference type="InterPro" id="IPR011527">
    <property type="entry name" value="ABC1_TM_dom"/>
</dbReference>
<feature type="domain" description="ABC transmembrane type-1" evidence="9">
    <location>
        <begin position="30"/>
        <end position="320"/>
    </location>
</feature>
<protein>
    <submittedName>
        <fullName evidence="10">Thiol reductant ABC exporter subunit CydD</fullName>
    </submittedName>
</protein>
<keyword evidence="4" id="KW-0067">ATP-binding</keyword>
<dbReference type="InterPro" id="IPR014216">
    <property type="entry name" value="ABC_transptr_CydD"/>
</dbReference>
<evidence type="ECO:0000256" key="4">
    <source>
        <dbReference type="ARBA" id="ARBA00022840"/>
    </source>
</evidence>
<comment type="caution">
    <text evidence="10">The sequence shown here is derived from an EMBL/GenBank/DDBJ whole genome shotgun (WGS) entry which is preliminary data.</text>
</comment>
<accession>A0ABU9TPU6</accession>
<dbReference type="SUPFAM" id="SSF90123">
    <property type="entry name" value="ABC transporter transmembrane region"/>
    <property type="match status" value="1"/>
</dbReference>
<organism evidence="10 11">
    <name type="scientific">Neptuniibacter pectenicola</name>
    <dbReference type="NCBI Taxonomy" id="1806669"/>
    <lineage>
        <taxon>Bacteria</taxon>
        <taxon>Pseudomonadati</taxon>
        <taxon>Pseudomonadota</taxon>
        <taxon>Gammaproteobacteria</taxon>
        <taxon>Oceanospirillales</taxon>
        <taxon>Oceanospirillaceae</taxon>
        <taxon>Neptuniibacter</taxon>
    </lineage>
</organism>
<feature type="transmembrane region" description="Helical" evidence="7">
    <location>
        <begin position="30"/>
        <end position="53"/>
    </location>
</feature>
<evidence type="ECO:0000256" key="7">
    <source>
        <dbReference type="SAM" id="Phobius"/>
    </source>
</evidence>
<dbReference type="PANTHER" id="PTHR24221:SF261">
    <property type="entry name" value="GLUTATHIONE_L-CYSTEINE TRANSPORT SYSTEM ATP-BINDING_PERMEASE PROTEIN CYDD"/>
    <property type="match status" value="1"/>
</dbReference>
<dbReference type="Gene3D" id="3.40.50.300">
    <property type="entry name" value="P-loop containing nucleotide triphosphate hydrolases"/>
    <property type="match status" value="1"/>
</dbReference>
<evidence type="ECO:0000313" key="11">
    <source>
        <dbReference type="Proteomes" id="UP001449225"/>
    </source>
</evidence>
<dbReference type="PANTHER" id="PTHR24221">
    <property type="entry name" value="ATP-BINDING CASSETTE SUB-FAMILY B"/>
    <property type="match status" value="1"/>
</dbReference>
<name>A0ABU9TPU6_9GAMM</name>
<evidence type="ECO:0000259" key="9">
    <source>
        <dbReference type="PROSITE" id="PS50929"/>
    </source>
</evidence>
<feature type="transmembrane region" description="Helical" evidence="7">
    <location>
        <begin position="68"/>
        <end position="86"/>
    </location>
</feature>
<keyword evidence="3" id="KW-0547">Nucleotide-binding</keyword>
<dbReference type="Gene3D" id="1.20.1560.10">
    <property type="entry name" value="ABC transporter type 1, transmembrane domain"/>
    <property type="match status" value="1"/>
</dbReference>
<evidence type="ECO:0000256" key="2">
    <source>
        <dbReference type="ARBA" id="ARBA00022692"/>
    </source>
</evidence>
<feature type="transmembrane region" description="Helical" evidence="7">
    <location>
        <begin position="146"/>
        <end position="165"/>
    </location>
</feature>
<evidence type="ECO:0000259" key="8">
    <source>
        <dbReference type="PROSITE" id="PS50893"/>
    </source>
</evidence>
<evidence type="ECO:0000256" key="5">
    <source>
        <dbReference type="ARBA" id="ARBA00022989"/>
    </source>
</evidence>
<dbReference type="EMBL" id="JBBMRA010000001">
    <property type="protein sequence ID" value="MEM5535279.1"/>
    <property type="molecule type" value="Genomic_DNA"/>
</dbReference>
<feature type="domain" description="ABC transporter" evidence="8">
    <location>
        <begin position="356"/>
        <end position="568"/>
    </location>
</feature>
<dbReference type="PROSITE" id="PS00211">
    <property type="entry name" value="ABC_TRANSPORTER_1"/>
    <property type="match status" value="1"/>
</dbReference>
<dbReference type="InterPro" id="IPR017871">
    <property type="entry name" value="ABC_transporter-like_CS"/>
</dbReference>
<keyword evidence="6 7" id="KW-0472">Membrane</keyword>
<keyword evidence="2 7" id="KW-0812">Transmembrane</keyword>
<evidence type="ECO:0000256" key="6">
    <source>
        <dbReference type="ARBA" id="ARBA00023136"/>
    </source>
</evidence>
<feature type="transmembrane region" description="Helical" evidence="7">
    <location>
        <begin position="171"/>
        <end position="188"/>
    </location>
</feature>
<dbReference type="InterPro" id="IPR036640">
    <property type="entry name" value="ABC1_TM_sf"/>
</dbReference>
<comment type="subcellular location">
    <subcellularLocation>
        <location evidence="1">Cell membrane</location>
        <topology evidence="1">Multi-pass membrane protein</topology>
    </subcellularLocation>
</comment>
<dbReference type="PROSITE" id="PS50929">
    <property type="entry name" value="ABC_TM1F"/>
    <property type="match status" value="1"/>
</dbReference>
<dbReference type="CDD" id="cd18584">
    <property type="entry name" value="ABC_6TM_AarD_CydD"/>
    <property type="match status" value="1"/>
</dbReference>
<dbReference type="InterPro" id="IPR027417">
    <property type="entry name" value="P-loop_NTPase"/>
</dbReference>
<dbReference type="RefSeq" id="WP_342853629.1">
    <property type="nucleotide sequence ID" value="NZ_JBBMRA010000001.1"/>
</dbReference>
<sequence>MGKVPQKMQFNNAADLLRQFSQQGKRENRLSVLLGLVQIAMTILFAFMVAGILDQALFQADSTLPDGQTWLILTLSLVTKAVATYLQNNVANQASIKIRNHLRQFALERCFSLNIRLFPTFKSAELSNLLSTEINSLRLYFADYSAYKYLAVLMPIAVILASATVNWLVPLILAITAPLVPLFMILVGHKAGQASRDNLKQLNRLGNLISDRLKNLQALQLAGTTEQEADKLFRRSESFREATMRVLRLAFLSNTLLEFFSAISVALVAVYLGLFFLDKYQLGSWSADLSLSQGVFLLMLAPEFYLPLRRLGTLYHAKADATSVAEHLLTLNQLADDRTSTDLNSTLEALPEVHHIYIEAVQSGDKDKALHHPLSIQLEANDKILLSGPSGSGKTTLLDTLAGLYPLHYGAIKINGIEHTLYQNSHWRKHIGYMTQTPELLFATIRENLCLGRDFSDEALLKALNDAQIDTLVMSLPGGLDYLISDAGGYLSGGQAQRIALARVFLHKPKLLLLDEPTANLDDATAQAFMQQLAQYSEQGGMLIMTSHRPSDRHFFNKVITMEALSDA</sequence>
<dbReference type="Pfam" id="PF00005">
    <property type="entry name" value="ABC_tran"/>
    <property type="match status" value="1"/>
</dbReference>
<keyword evidence="11" id="KW-1185">Reference proteome</keyword>
<evidence type="ECO:0000256" key="1">
    <source>
        <dbReference type="ARBA" id="ARBA00004651"/>
    </source>
</evidence>
<dbReference type="InterPro" id="IPR003439">
    <property type="entry name" value="ABC_transporter-like_ATP-bd"/>
</dbReference>
<gene>
    <name evidence="10" type="primary">cydD</name>
    <name evidence="10" type="ORF">WNY58_02630</name>
</gene>
<evidence type="ECO:0000256" key="3">
    <source>
        <dbReference type="ARBA" id="ARBA00022741"/>
    </source>
</evidence>
<dbReference type="SMART" id="SM00382">
    <property type="entry name" value="AAA"/>
    <property type="match status" value="1"/>
</dbReference>
<dbReference type="Pfam" id="PF00664">
    <property type="entry name" value="ABC_membrane"/>
    <property type="match status" value="1"/>
</dbReference>
<dbReference type="SUPFAM" id="SSF52540">
    <property type="entry name" value="P-loop containing nucleoside triphosphate hydrolases"/>
    <property type="match status" value="1"/>
</dbReference>
<proteinExistence type="predicted"/>
<dbReference type="NCBIfam" id="TIGR02857">
    <property type="entry name" value="CydD"/>
    <property type="match status" value="1"/>
</dbReference>
<evidence type="ECO:0000313" key="10">
    <source>
        <dbReference type="EMBL" id="MEM5535279.1"/>
    </source>
</evidence>
<dbReference type="InterPro" id="IPR003593">
    <property type="entry name" value="AAA+_ATPase"/>
</dbReference>